<gene>
    <name evidence="2" type="ORF">BFC18_21010</name>
</gene>
<evidence type="ECO:0000256" key="1">
    <source>
        <dbReference type="ARBA" id="ARBA00005260"/>
    </source>
</evidence>
<dbReference type="Gene3D" id="1.20.58.1000">
    <property type="entry name" value="Metal-sensitive repressor, helix protomer"/>
    <property type="match status" value="1"/>
</dbReference>
<dbReference type="GO" id="GO:0046872">
    <property type="term" value="F:metal ion binding"/>
    <property type="evidence" value="ECO:0007669"/>
    <property type="project" value="InterPro"/>
</dbReference>
<dbReference type="STRING" id="1656094.BFC18_21010"/>
<dbReference type="Pfam" id="PF02583">
    <property type="entry name" value="Trns_repr_metal"/>
    <property type="match status" value="1"/>
</dbReference>
<reference evidence="2 3" key="1">
    <citation type="submission" date="2016-08" db="EMBL/GenBank/DDBJ databases">
        <authorList>
            <person name="Seilhamer J.J."/>
        </authorList>
    </citation>
    <scope>NUCLEOTIDE SEQUENCE [LARGE SCALE GENOMIC DNA]</scope>
    <source>
        <strain evidence="2 3">KCTC 42603</strain>
    </source>
</reference>
<dbReference type="PANTHER" id="PTHR33677">
    <property type="entry name" value="TRANSCRIPTIONAL REPRESSOR FRMR-RELATED"/>
    <property type="match status" value="1"/>
</dbReference>
<proteinExistence type="inferred from homology"/>
<dbReference type="CDD" id="cd10153">
    <property type="entry name" value="RcnR-FrmR-like_DUF156"/>
    <property type="match status" value="1"/>
</dbReference>
<dbReference type="EMBL" id="MDHN01000041">
    <property type="protein sequence ID" value="OFC69198.1"/>
    <property type="molecule type" value="Genomic_DNA"/>
</dbReference>
<evidence type="ECO:0000313" key="2">
    <source>
        <dbReference type="EMBL" id="OFC69198.1"/>
    </source>
</evidence>
<dbReference type="GO" id="GO:0045892">
    <property type="term" value="P:negative regulation of DNA-templated transcription"/>
    <property type="evidence" value="ECO:0007669"/>
    <property type="project" value="UniProtKB-ARBA"/>
</dbReference>
<keyword evidence="3" id="KW-1185">Reference proteome</keyword>
<accession>A0A1E7Z6P0</accession>
<dbReference type="InterPro" id="IPR003735">
    <property type="entry name" value="Metal_Tscrpt_repr"/>
</dbReference>
<dbReference type="GO" id="GO:0003677">
    <property type="term" value="F:DNA binding"/>
    <property type="evidence" value="ECO:0007669"/>
    <property type="project" value="InterPro"/>
</dbReference>
<evidence type="ECO:0008006" key="4">
    <source>
        <dbReference type="Google" id="ProtNLM"/>
    </source>
</evidence>
<name>A0A1E7Z6P0_9ALTE</name>
<dbReference type="RefSeq" id="WP_070127433.1">
    <property type="nucleotide sequence ID" value="NZ_MDHN01000041.1"/>
</dbReference>
<sequence>MAHIHKNQQALVTRVKKIRGQLNAVEKSLTEGNECLTILQQVTAIKGAMNGLMTTILEEHIREHVGAPGLTDAQRSEEIDALNKILKSYLK</sequence>
<dbReference type="AlphaFoldDB" id="A0A1E7Z6P0"/>
<dbReference type="PANTHER" id="PTHR33677:SF5">
    <property type="entry name" value="TRANSCRIPTIONAL REPRESSOR FRMR"/>
    <property type="match status" value="1"/>
</dbReference>
<organism evidence="2 3">
    <name type="scientific">Alteromonas confluentis</name>
    <dbReference type="NCBI Taxonomy" id="1656094"/>
    <lineage>
        <taxon>Bacteria</taxon>
        <taxon>Pseudomonadati</taxon>
        <taxon>Pseudomonadota</taxon>
        <taxon>Gammaproteobacteria</taxon>
        <taxon>Alteromonadales</taxon>
        <taxon>Alteromonadaceae</taxon>
        <taxon>Alteromonas/Salinimonas group</taxon>
        <taxon>Alteromonas</taxon>
    </lineage>
</organism>
<dbReference type="OrthoDB" id="9806052at2"/>
<comment type="similarity">
    <text evidence="1">Belongs to the FrmR/RcnR family.</text>
</comment>
<dbReference type="InterPro" id="IPR038390">
    <property type="entry name" value="Metal_Tscrpt_repr_sf"/>
</dbReference>
<comment type="caution">
    <text evidence="2">The sequence shown here is derived from an EMBL/GenBank/DDBJ whole genome shotgun (WGS) entry which is preliminary data.</text>
</comment>
<evidence type="ECO:0000313" key="3">
    <source>
        <dbReference type="Proteomes" id="UP000175691"/>
    </source>
</evidence>
<protein>
    <recommendedName>
        <fullName evidence="4">Transcriptional regulator</fullName>
    </recommendedName>
</protein>
<dbReference type="Proteomes" id="UP000175691">
    <property type="component" value="Unassembled WGS sequence"/>
</dbReference>